<dbReference type="GO" id="GO:0016592">
    <property type="term" value="C:mediator complex"/>
    <property type="evidence" value="ECO:0007669"/>
    <property type="project" value="TreeGrafter"/>
</dbReference>
<dbReference type="PANTHER" id="PTHR15268:SF16">
    <property type="entry name" value="THYROID HORMONE RECEPTOR-ASSOCIATED PROTEIN 3"/>
    <property type="match status" value="1"/>
</dbReference>
<dbReference type="GO" id="GO:0045944">
    <property type="term" value="P:positive regulation of transcription by RNA polymerase II"/>
    <property type="evidence" value="ECO:0007669"/>
    <property type="project" value="TreeGrafter"/>
</dbReference>
<feature type="compositionally biased region" description="Low complexity" evidence="2">
    <location>
        <begin position="122"/>
        <end position="132"/>
    </location>
</feature>
<reference evidence="3" key="1">
    <citation type="submission" date="2025-08" db="UniProtKB">
        <authorList>
            <consortium name="Ensembl"/>
        </authorList>
    </citation>
    <scope>IDENTIFICATION</scope>
</reference>
<comment type="similarity">
    <text evidence="1">Belongs to the BCLAF1/THRAP3 family.</text>
</comment>
<feature type="compositionally biased region" description="Basic and acidic residues" evidence="2">
    <location>
        <begin position="299"/>
        <end position="309"/>
    </location>
</feature>
<feature type="compositionally biased region" description="Basic residues" evidence="2">
    <location>
        <begin position="95"/>
        <end position="109"/>
    </location>
</feature>
<dbReference type="OMA" id="NRERSHP"/>
<sequence>MSKTKKSKSGSHSPHSRSASRSHFHSFSMSRSLSQSVSRPRKRRLSSRSHSRSYSPAHNRERNHPRGRGCGNYRCNWQNYWEVNSPHPGHSRSWSPRRRSASPRSRSHSRNSDKSSSDRSRCSSSSCSSSNHSRIESSKRKSAKEKKCSSKDSWPSQAAGDNQGDEAKDQTFSGGASQDTKTSESSRPWPDAPTYSTGSAPRASAVSDLSPREQSPAPKSPLQSVVVRRRSPRPSPVPKPSPLLSSTSQMGSSLHSGAGYQSGSHQSQFDHGFASLSPSKKYPVGKSPPAAGSTYGSSQKKEQPIQRGI</sequence>
<evidence type="ECO:0000256" key="2">
    <source>
        <dbReference type="SAM" id="MobiDB-lite"/>
    </source>
</evidence>
<evidence type="ECO:0000256" key="1">
    <source>
        <dbReference type="ARBA" id="ARBA00006481"/>
    </source>
</evidence>
<feature type="compositionally biased region" description="Polar residues" evidence="2">
    <location>
        <begin position="247"/>
        <end position="269"/>
    </location>
</feature>
<keyword evidence="4" id="KW-1185">Reference proteome</keyword>
<evidence type="ECO:0000313" key="3">
    <source>
        <dbReference type="Ensembl" id="ENSCLAP00000021922.1"/>
    </source>
</evidence>
<feature type="compositionally biased region" description="Basic and acidic residues" evidence="2">
    <location>
        <begin position="133"/>
        <end position="150"/>
    </location>
</feature>
<feature type="compositionally biased region" description="Basic residues" evidence="2">
    <location>
        <begin position="39"/>
        <end position="51"/>
    </location>
</feature>
<name>A0A8C2W1M8_CHILA</name>
<protein>
    <submittedName>
        <fullName evidence="3">Uncharacterized protein</fullName>
    </submittedName>
</protein>
<proteinExistence type="inferred from homology"/>
<feature type="compositionally biased region" description="Basic residues" evidence="2">
    <location>
        <begin position="1"/>
        <end position="24"/>
    </location>
</feature>
<dbReference type="Pfam" id="PF15440">
    <property type="entry name" value="THRAP3_BCLAF1"/>
    <property type="match status" value="1"/>
</dbReference>
<evidence type="ECO:0000313" key="4">
    <source>
        <dbReference type="Proteomes" id="UP000694398"/>
    </source>
</evidence>
<reference evidence="3" key="2">
    <citation type="submission" date="2025-09" db="UniProtKB">
        <authorList>
            <consortium name="Ensembl"/>
        </authorList>
    </citation>
    <scope>IDENTIFICATION</scope>
</reference>
<accession>A0A8C2W1M8</accession>
<feature type="region of interest" description="Disordered" evidence="2">
    <location>
        <begin position="86"/>
        <end position="309"/>
    </location>
</feature>
<dbReference type="PANTHER" id="PTHR15268">
    <property type="entry name" value="THRAP3/BCLAF1"/>
    <property type="match status" value="1"/>
</dbReference>
<dbReference type="GO" id="GO:0003712">
    <property type="term" value="F:transcription coregulator activity"/>
    <property type="evidence" value="ECO:0007669"/>
    <property type="project" value="TreeGrafter"/>
</dbReference>
<organism evidence="3 4">
    <name type="scientific">Chinchilla lanigera</name>
    <name type="common">Long-tailed chinchilla</name>
    <name type="synonym">Chinchilla villidera</name>
    <dbReference type="NCBI Taxonomy" id="34839"/>
    <lineage>
        <taxon>Eukaryota</taxon>
        <taxon>Metazoa</taxon>
        <taxon>Chordata</taxon>
        <taxon>Craniata</taxon>
        <taxon>Vertebrata</taxon>
        <taxon>Euteleostomi</taxon>
        <taxon>Mammalia</taxon>
        <taxon>Eutheria</taxon>
        <taxon>Euarchontoglires</taxon>
        <taxon>Glires</taxon>
        <taxon>Rodentia</taxon>
        <taxon>Hystricomorpha</taxon>
        <taxon>Chinchillidae</taxon>
        <taxon>Chinchilla</taxon>
    </lineage>
</organism>
<feature type="compositionally biased region" description="Low complexity" evidence="2">
    <location>
        <begin position="25"/>
        <end position="38"/>
    </location>
</feature>
<dbReference type="InterPro" id="IPR029199">
    <property type="entry name" value="THRAP3_BCLAF1"/>
</dbReference>
<dbReference type="GeneTree" id="ENSGT00940000170629"/>
<feature type="region of interest" description="Disordered" evidence="2">
    <location>
        <begin position="1"/>
        <end position="69"/>
    </location>
</feature>
<feature type="compositionally biased region" description="Polar residues" evidence="2">
    <location>
        <begin position="170"/>
        <end position="186"/>
    </location>
</feature>
<dbReference type="GO" id="GO:0003677">
    <property type="term" value="F:DNA binding"/>
    <property type="evidence" value="ECO:0007669"/>
    <property type="project" value="TreeGrafter"/>
</dbReference>
<dbReference type="AlphaFoldDB" id="A0A8C2W1M8"/>
<feature type="compositionally biased region" description="Basic and acidic residues" evidence="2">
    <location>
        <begin position="110"/>
        <end position="121"/>
    </location>
</feature>
<dbReference type="Proteomes" id="UP000694398">
    <property type="component" value="Unassembled WGS sequence"/>
</dbReference>
<dbReference type="Ensembl" id="ENSCLAT00000022126.1">
    <property type="protein sequence ID" value="ENSCLAP00000021922.1"/>
    <property type="gene ID" value="ENSCLAG00000015022.1"/>
</dbReference>